<dbReference type="EMBL" id="CP092869">
    <property type="protein sequence ID" value="UYV69875.1"/>
    <property type="molecule type" value="Genomic_DNA"/>
</dbReference>
<evidence type="ECO:0000256" key="1">
    <source>
        <dbReference type="SAM" id="MobiDB-lite"/>
    </source>
</evidence>
<evidence type="ECO:0000313" key="3">
    <source>
        <dbReference type="Proteomes" id="UP001235939"/>
    </source>
</evidence>
<dbReference type="Proteomes" id="UP001235939">
    <property type="component" value="Chromosome 07"/>
</dbReference>
<accession>A0ABY6KQJ4</accession>
<feature type="region of interest" description="Disordered" evidence="1">
    <location>
        <begin position="35"/>
        <end position="59"/>
    </location>
</feature>
<name>A0ABY6KQJ4_9ARAC</name>
<reference evidence="2 3" key="1">
    <citation type="submission" date="2022-01" db="EMBL/GenBank/DDBJ databases">
        <title>A chromosomal length assembly of Cordylochernes scorpioides.</title>
        <authorList>
            <person name="Zeh D."/>
            <person name="Zeh J."/>
        </authorList>
    </citation>
    <scope>NUCLEOTIDE SEQUENCE [LARGE SCALE GENOMIC DNA]</scope>
    <source>
        <strain evidence="2">IN4F17</strain>
        <tissue evidence="2">Whole Body</tissue>
    </source>
</reference>
<organism evidence="2 3">
    <name type="scientific">Cordylochernes scorpioides</name>
    <dbReference type="NCBI Taxonomy" id="51811"/>
    <lineage>
        <taxon>Eukaryota</taxon>
        <taxon>Metazoa</taxon>
        <taxon>Ecdysozoa</taxon>
        <taxon>Arthropoda</taxon>
        <taxon>Chelicerata</taxon>
        <taxon>Arachnida</taxon>
        <taxon>Pseudoscorpiones</taxon>
        <taxon>Cheliferoidea</taxon>
        <taxon>Chernetidae</taxon>
        <taxon>Cordylochernes</taxon>
    </lineage>
</organism>
<feature type="compositionally biased region" description="Basic and acidic residues" evidence="1">
    <location>
        <begin position="35"/>
        <end position="46"/>
    </location>
</feature>
<evidence type="ECO:0000313" key="2">
    <source>
        <dbReference type="EMBL" id="UYV69875.1"/>
    </source>
</evidence>
<sequence>MKLWMKVDGFQLPEDSPRVIVGEEKRHEGIPMWREQDSCKDNGGERRRGKLATGIPPPLTQEKRDAAIQNWSNFKALFNGLLAKSDHGLIDNWMYRTKSRAKKTGHIDKYASLNSRPGTNGRFKATDN</sequence>
<protein>
    <submittedName>
        <fullName evidence="2">Uncharacterized protein</fullName>
    </submittedName>
</protein>
<gene>
    <name evidence="2" type="ORF">LAZ67_7001052</name>
</gene>
<proteinExistence type="predicted"/>
<keyword evidence="3" id="KW-1185">Reference proteome</keyword>